<reference evidence="1" key="1">
    <citation type="journal article" date="2015" name="Nature">
        <title>Complex archaea that bridge the gap between prokaryotes and eukaryotes.</title>
        <authorList>
            <person name="Spang A."/>
            <person name="Saw J.H."/>
            <person name="Jorgensen S.L."/>
            <person name="Zaremba-Niedzwiedzka K."/>
            <person name="Martijn J."/>
            <person name="Lind A.E."/>
            <person name="van Eijk R."/>
            <person name="Schleper C."/>
            <person name="Guy L."/>
            <person name="Ettema T.J."/>
        </authorList>
    </citation>
    <scope>NUCLEOTIDE SEQUENCE</scope>
</reference>
<evidence type="ECO:0000313" key="1">
    <source>
        <dbReference type="EMBL" id="KKK53937.1"/>
    </source>
</evidence>
<organism evidence="1">
    <name type="scientific">marine sediment metagenome</name>
    <dbReference type="NCBI Taxonomy" id="412755"/>
    <lineage>
        <taxon>unclassified sequences</taxon>
        <taxon>metagenomes</taxon>
        <taxon>ecological metagenomes</taxon>
    </lineage>
</organism>
<dbReference type="EMBL" id="LAZR01066255">
    <property type="protein sequence ID" value="KKK53937.1"/>
    <property type="molecule type" value="Genomic_DNA"/>
</dbReference>
<accession>A0A0F8WAW8</accession>
<sequence>MKHLNVSWSRINEWLTCKWRYWHSYEE</sequence>
<protein>
    <submittedName>
        <fullName evidence="1">Uncharacterized protein</fullName>
    </submittedName>
</protein>
<name>A0A0F8WAW8_9ZZZZ</name>
<proteinExistence type="predicted"/>
<gene>
    <name evidence="1" type="ORF">LCGC14_3089750</name>
</gene>
<dbReference type="AlphaFoldDB" id="A0A0F8WAW8"/>
<comment type="caution">
    <text evidence="1">The sequence shown here is derived from an EMBL/GenBank/DDBJ whole genome shotgun (WGS) entry which is preliminary data.</text>
</comment>
<feature type="non-terminal residue" evidence="1">
    <location>
        <position position="27"/>
    </location>
</feature>